<proteinExistence type="inferred from homology"/>
<evidence type="ECO:0000313" key="9">
    <source>
        <dbReference type="EMBL" id="MCC2616204.1"/>
    </source>
</evidence>
<dbReference type="InterPro" id="IPR014434">
    <property type="entry name" value="Monothiol_GRX"/>
</dbReference>
<dbReference type="NCBIfam" id="TIGR00365">
    <property type="entry name" value="Grx4 family monothiol glutaredoxin"/>
    <property type="match status" value="1"/>
</dbReference>
<keyword evidence="3" id="KW-0479">Metal-binding</keyword>
<keyword evidence="4" id="KW-0408">Iron</keyword>
<evidence type="ECO:0000256" key="2">
    <source>
        <dbReference type="ARBA" id="ARBA00022714"/>
    </source>
</evidence>
<dbReference type="EMBL" id="JAJEWP010000001">
    <property type="protein sequence ID" value="MCC2616204.1"/>
    <property type="molecule type" value="Genomic_DNA"/>
</dbReference>
<evidence type="ECO:0000256" key="3">
    <source>
        <dbReference type="ARBA" id="ARBA00022723"/>
    </source>
</evidence>
<dbReference type="InterPro" id="IPR036249">
    <property type="entry name" value="Thioredoxin-like_sf"/>
</dbReference>
<evidence type="ECO:0000256" key="5">
    <source>
        <dbReference type="ARBA" id="ARBA00023014"/>
    </source>
</evidence>
<comment type="similarity">
    <text evidence="1 7">Belongs to the glutaredoxin family. Monothiol subfamily.</text>
</comment>
<accession>A0ABS8G6T6</accession>
<name>A0ABS8G6T6_9ALTE</name>
<dbReference type="Pfam" id="PF00462">
    <property type="entry name" value="Glutaredoxin"/>
    <property type="match status" value="1"/>
</dbReference>
<gene>
    <name evidence="9" type="ORF">LJ739_08130</name>
</gene>
<feature type="domain" description="Glutaredoxin" evidence="8">
    <location>
        <begin position="16"/>
        <end position="80"/>
    </location>
</feature>
<dbReference type="PANTHER" id="PTHR10293">
    <property type="entry name" value="GLUTAREDOXIN FAMILY MEMBER"/>
    <property type="match status" value="1"/>
</dbReference>
<evidence type="ECO:0000256" key="6">
    <source>
        <dbReference type="ARBA" id="ARBA00023284"/>
    </source>
</evidence>
<reference evidence="9 10" key="1">
    <citation type="submission" date="2021-10" db="EMBL/GenBank/DDBJ databases">
        <title>Draft genome of Aestuariibacter halophilus JC2043.</title>
        <authorList>
            <person name="Emsley S.A."/>
            <person name="Pfannmuller K.M."/>
            <person name="Ushijima B."/>
            <person name="Saw J.H."/>
            <person name="Videau P."/>
        </authorList>
    </citation>
    <scope>NUCLEOTIDE SEQUENCE [LARGE SCALE GENOMIC DNA]</scope>
    <source>
        <strain evidence="9 10">JC2043</strain>
    </source>
</reference>
<dbReference type="Proteomes" id="UP001520878">
    <property type="component" value="Unassembled WGS sequence"/>
</dbReference>
<organism evidence="9 10">
    <name type="scientific">Fluctibacter halophilus</name>
    <dbReference type="NCBI Taxonomy" id="226011"/>
    <lineage>
        <taxon>Bacteria</taxon>
        <taxon>Pseudomonadati</taxon>
        <taxon>Pseudomonadota</taxon>
        <taxon>Gammaproteobacteria</taxon>
        <taxon>Alteromonadales</taxon>
        <taxon>Alteromonadaceae</taxon>
        <taxon>Fluctibacter</taxon>
    </lineage>
</organism>
<evidence type="ECO:0000313" key="10">
    <source>
        <dbReference type="Proteomes" id="UP001520878"/>
    </source>
</evidence>
<dbReference type="PROSITE" id="PS51354">
    <property type="entry name" value="GLUTAREDOXIN_2"/>
    <property type="match status" value="1"/>
</dbReference>
<dbReference type="PANTHER" id="PTHR10293:SF72">
    <property type="entry name" value="MONOTHIOL GLUTAREDOXIN-S14, CHLOROPLASTIC"/>
    <property type="match status" value="1"/>
</dbReference>
<dbReference type="PIRSF" id="PIRSF005894">
    <property type="entry name" value="Monothiol_GRX"/>
    <property type="match status" value="1"/>
</dbReference>
<evidence type="ECO:0000259" key="8">
    <source>
        <dbReference type="Pfam" id="PF00462"/>
    </source>
</evidence>
<evidence type="ECO:0000256" key="7">
    <source>
        <dbReference type="PIRNR" id="PIRNR005894"/>
    </source>
</evidence>
<dbReference type="RefSeq" id="WP_229159006.1">
    <property type="nucleotide sequence ID" value="NZ_JAJEWP010000001.1"/>
</dbReference>
<comment type="caution">
    <text evidence="9">The sequence shown here is derived from an EMBL/GenBank/DDBJ whole genome shotgun (WGS) entry which is preliminary data.</text>
</comment>
<sequence length="117" mass="12969">METVDKIKQQIAENPILIYMKGSPKLPSCGFSSQASQALMACGEQFAYVDILQNPDIRAELPKFANWPTFPQLWVDGELVGGCDIILEMFQQGELQPLIKETAQKYASDEAAAQDSE</sequence>
<dbReference type="Gene3D" id="3.40.30.10">
    <property type="entry name" value="Glutaredoxin"/>
    <property type="match status" value="1"/>
</dbReference>
<evidence type="ECO:0000256" key="1">
    <source>
        <dbReference type="ARBA" id="ARBA00009630"/>
    </source>
</evidence>
<dbReference type="InterPro" id="IPR002109">
    <property type="entry name" value="Glutaredoxin"/>
</dbReference>
<dbReference type="InterPro" id="IPR004480">
    <property type="entry name" value="Monothiol_GRX-rel"/>
</dbReference>
<dbReference type="InterPro" id="IPR033658">
    <property type="entry name" value="GRX_PICOT-like"/>
</dbReference>
<keyword evidence="10" id="KW-1185">Reference proteome</keyword>
<keyword evidence="2" id="KW-0001">2Fe-2S</keyword>
<dbReference type="SUPFAM" id="SSF52833">
    <property type="entry name" value="Thioredoxin-like"/>
    <property type="match status" value="1"/>
</dbReference>
<evidence type="ECO:0000256" key="4">
    <source>
        <dbReference type="ARBA" id="ARBA00023004"/>
    </source>
</evidence>
<keyword evidence="5" id="KW-0411">Iron-sulfur</keyword>
<protein>
    <recommendedName>
        <fullName evidence="7">Glutaredoxin</fullName>
    </recommendedName>
</protein>
<dbReference type="NCBIfam" id="NF008086">
    <property type="entry name" value="PRK10824.1"/>
    <property type="match status" value="1"/>
</dbReference>
<keyword evidence="6" id="KW-0676">Redox-active center</keyword>
<dbReference type="CDD" id="cd03028">
    <property type="entry name" value="GRX_PICOT_like"/>
    <property type="match status" value="1"/>
</dbReference>